<sequence length="212" mass="23219">MRATPDPSTSKLPLKSGTRDLRHQQTVTIPNNESPSLARDRNVLRAGKRHEESAEDSSGRTPVRKAKEALHGFLLLLCTLHTMRRSMQVGLAQQSEVQLVAPWSRSMESQYASTEGNGAGDIPRAILASSCPSEGRSAPVRQRGTDTLLPYWIPFYRPTGMARPCPRAFHMNARTLFGGGRPDRGRPGIGVSSVLFLLSDKTESWAGRRTGG</sequence>
<dbReference type="EMBL" id="JAGTJQ010000004">
    <property type="protein sequence ID" value="KAH7032573.1"/>
    <property type="molecule type" value="Genomic_DNA"/>
</dbReference>
<protein>
    <submittedName>
        <fullName evidence="2">Uncharacterized protein</fullName>
    </submittedName>
</protein>
<name>A0A9P8YAK7_9PEZI</name>
<organism evidence="2 3">
    <name type="scientific">Microdochium trichocladiopsis</name>
    <dbReference type="NCBI Taxonomy" id="1682393"/>
    <lineage>
        <taxon>Eukaryota</taxon>
        <taxon>Fungi</taxon>
        <taxon>Dikarya</taxon>
        <taxon>Ascomycota</taxon>
        <taxon>Pezizomycotina</taxon>
        <taxon>Sordariomycetes</taxon>
        <taxon>Xylariomycetidae</taxon>
        <taxon>Xylariales</taxon>
        <taxon>Microdochiaceae</taxon>
        <taxon>Microdochium</taxon>
    </lineage>
</organism>
<comment type="caution">
    <text evidence="2">The sequence shown here is derived from an EMBL/GenBank/DDBJ whole genome shotgun (WGS) entry which is preliminary data.</text>
</comment>
<dbReference type="Proteomes" id="UP000756346">
    <property type="component" value="Unassembled WGS sequence"/>
</dbReference>
<dbReference type="GeneID" id="70193245"/>
<evidence type="ECO:0000256" key="1">
    <source>
        <dbReference type="SAM" id="MobiDB-lite"/>
    </source>
</evidence>
<feature type="region of interest" description="Disordered" evidence="1">
    <location>
        <begin position="1"/>
        <end position="64"/>
    </location>
</feature>
<keyword evidence="3" id="KW-1185">Reference proteome</keyword>
<evidence type="ECO:0000313" key="3">
    <source>
        <dbReference type="Proteomes" id="UP000756346"/>
    </source>
</evidence>
<feature type="compositionally biased region" description="Polar residues" evidence="1">
    <location>
        <begin position="24"/>
        <end position="35"/>
    </location>
</feature>
<reference evidence="2" key="1">
    <citation type="journal article" date="2021" name="Nat. Commun.">
        <title>Genetic determinants of endophytism in the Arabidopsis root mycobiome.</title>
        <authorList>
            <person name="Mesny F."/>
            <person name="Miyauchi S."/>
            <person name="Thiergart T."/>
            <person name="Pickel B."/>
            <person name="Atanasova L."/>
            <person name="Karlsson M."/>
            <person name="Huettel B."/>
            <person name="Barry K.W."/>
            <person name="Haridas S."/>
            <person name="Chen C."/>
            <person name="Bauer D."/>
            <person name="Andreopoulos W."/>
            <person name="Pangilinan J."/>
            <person name="LaButti K."/>
            <person name="Riley R."/>
            <person name="Lipzen A."/>
            <person name="Clum A."/>
            <person name="Drula E."/>
            <person name="Henrissat B."/>
            <person name="Kohler A."/>
            <person name="Grigoriev I.V."/>
            <person name="Martin F.M."/>
            <person name="Hacquard S."/>
        </authorList>
    </citation>
    <scope>NUCLEOTIDE SEQUENCE</scope>
    <source>
        <strain evidence="2">MPI-CAGE-CH-0230</strain>
    </source>
</reference>
<dbReference type="RefSeq" id="XP_046013405.1">
    <property type="nucleotide sequence ID" value="XM_046163699.1"/>
</dbReference>
<accession>A0A9P8YAK7</accession>
<evidence type="ECO:0000313" key="2">
    <source>
        <dbReference type="EMBL" id="KAH7032573.1"/>
    </source>
</evidence>
<feature type="compositionally biased region" description="Polar residues" evidence="1">
    <location>
        <begin position="1"/>
        <end position="11"/>
    </location>
</feature>
<gene>
    <name evidence="2" type="ORF">B0I36DRAFT_98868</name>
</gene>
<dbReference type="AlphaFoldDB" id="A0A9P8YAK7"/>
<proteinExistence type="predicted"/>